<dbReference type="STRING" id="1125876.SAMN05443292_2944"/>
<accession>A0A1I3J5E4</accession>
<gene>
    <name evidence="2" type="ORF">SAMN05443292_2944</name>
</gene>
<dbReference type="AlphaFoldDB" id="A0A1I3J5E4"/>
<name>A0A1I3J5E4_9FLAO</name>
<sequence>MKTFFIMAFLAVTQLSCAKKELEVKHVSTETPTENLKNIKVVNVEDPVCKMPTADFLKFTSDYKGKKYGFCSLACKTKFEKNPEKYLR</sequence>
<dbReference type="InterPro" id="IPR012348">
    <property type="entry name" value="RNR-like"/>
</dbReference>
<dbReference type="Gene3D" id="1.10.620.20">
    <property type="entry name" value="Ribonucleotide Reductase, subunit A"/>
    <property type="match status" value="1"/>
</dbReference>
<evidence type="ECO:0000313" key="3">
    <source>
        <dbReference type="Proteomes" id="UP000198931"/>
    </source>
</evidence>
<dbReference type="InterPro" id="IPR009078">
    <property type="entry name" value="Ferritin-like_SF"/>
</dbReference>
<dbReference type="Proteomes" id="UP000198931">
    <property type="component" value="Unassembled WGS sequence"/>
</dbReference>
<dbReference type="GO" id="GO:0016491">
    <property type="term" value="F:oxidoreductase activity"/>
    <property type="evidence" value="ECO:0007669"/>
    <property type="project" value="InterPro"/>
</dbReference>
<dbReference type="Pfam" id="PF04945">
    <property type="entry name" value="YHS"/>
    <property type="match status" value="1"/>
</dbReference>
<dbReference type="EMBL" id="FOQT01000005">
    <property type="protein sequence ID" value="SFI55502.1"/>
    <property type="molecule type" value="Genomic_DNA"/>
</dbReference>
<dbReference type="RefSeq" id="WP_090082592.1">
    <property type="nucleotide sequence ID" value="NZ_FOQT01000005.1"/>
</dbReference>
<protein>
    <submittedName>
        <fullName evidence="2">YHS domain-containing protein</fullName>
    </submittedName>
</protein>
<organism evidence="2 3">
    <name type="scientific">Halpernia frigidisoli</name>
    <dbReference type="NCBI Taxonomy" id="1125876"/>
    <lineage>
        <taxon>Bacteria</taxon>
        <taxon>Pseudomonadati</taxon>
        <taxon>Bacteroidota</taxon>
        <taxon>Flavobacteriia</taxon>
        <taxon>Flavobacteriales</taxon>
        <taxon>Weeksellaceae</taxon>
        <taxon>Chryseobacterium group</taxon>
        <taxon>Halpernia</taxon>
    </lineage>
</organism>
<feature type="domain" description="YHS" evidence="1">
    <location>
        <begin position="44"/>
        <end position="87"/>
    </location>
</feature>
<proteinExistence type="predicted"/>
<dbReference type="SUPFAM" id="SSF47240">
    <property type="entry name" value="Ferritin-like"/>
    <property type="match status" value="1"/>
</dbReference>
<keyword evidence="3" id="KW-1185">Reference proteome</keyword>
<dbReference type="OrthoDB" id="678327at2"/>
<evidence type="ECO:0000313" key="2">
    <source>
        <dbReference type="EMBL" id="SFI55502.1"/>
    </source>
</evidence>
<reference evidence="2 3" key="1">
    <citation type="submission" date="2016-10" db="EMBL/GenBank/DDBJ databases">
        <authorList>
            <person name="de Groot N.N."/>
        </authorList>
    </citation>
    <scope>NUCLEOTIDE SEQUENCE [LARGE SCALE GENOMIC DNA]</scope>
    <source>
        <strain evidence="2 3">DSM 26000</strain>
    </source>
</reference>
<dbReference type="InterPro" id="IPR007029">
    <property type="entry name" value="YHS_dom"/>
</dbReference>
<evidence type="ECO:0000259" key="1">
    <source>
        <dbReference type="Pfam" id="PF04945"/>
    </source>
</evidence>